<evidence type="ECO:0000313" key="1">
    <source>
        <dbReference type="EMBL" id="KAI7962743.1"/>
    </source>
</evidence>
<comment type="caution">
    <text evidence="1">The sequence shown here is derived from an EMBL/GenBank/DDBJ whole genome shotgun (WGS) entry which is preliminary data.</text>
</comment>
<protein>
    <submittedName>
        <fullName evidence="1">Uncharacterized protein</fullName>
    </submittedName>
</protein>
<accession>A0ACC0EYI7</accession>
<reference evidence="2" key="1">
    <citation type="journal article" date="2018" name="BMC Genomics">
        <title>Genomic insights into host adaptation between the wheat stripe rust pathogen (Puccinia striiformis f. sp. tritici) and the barley stripe rust pathogen (Puccinia striiformis f. sp. hordei).</title>
        <authorList>
            <person name="Xia C."/>
            <person name="Wang M."/>
            <person name="Yin C."/>
            <person name="Cornejo O.E."/>
            <person name="Hulbert S.H."/>
            <person name="Chen X."/>
        </authorList>
    </citation>
    <scope>NUCLEOTIDE SEQUENCE [LARGE SCALE GENOMIC DNA]</scope>
    <source>
        <strain evidence="2">93-210</strain>
    </source>
</reference>
<keyword evidence="2" id="KW-1185">Reference proteome</keyword>
<gene>
    <name evidence="1" type="ORF">MJO28_000837</name>
</gene>
<proteinExistence type="predicted"/>
<sequence>MACKPAHQKTQLAIKPRTAVTTSQPVQQTATISSQPVQQPATKPVPSAAAATKTTSHKPSLPPPQSKRRASVHFLDVEAAHGNLVHRKRN</sequence>
<organism evidence="1 2">
    <name type="scientific">Puccinia striiformis f. sp. tritici</name>
    <dbReference type="NCBI Taxonomy" id="168172"/>
    <lineage>
        <taxon>Eukaryota</taxon>
        <taxon>Fungi</taxon>
        <taxon>Dikarya</taxon>
        <taxon>Basidiomycota</taxon>
        <taxon>Pucciniomycotina</taxon>
        <taxon>Pucciniomycetes</taxon>
        <taxon>Pucciniales</taxon>
        <taxon>Pucciniaceae</taxon>
        <taxon>Puccinia</taxon>
    </lineage>
</organism>
<dbReference type="EMBL" id="CM045865">
    <property type="protein sequence ID" value="KAI7962743.1"/>
    <property type="molecule type" value="Genomic_DNA"/>
</dbReference>
<reference evidence="2" key="2">
    <citation type="journal article" date="2018" name="Mol. Plant Microbe Interact.">
        <title>Genome sequence resources for the wheat stripe rust pathogen (Puccinia striiformis f. sp. tritici) and the barley stripe rust pathogen (Puccinia striiformis f. sp. hordei).</title>
        <authorList>
            <person name="Xia C."/>
            <person name="Wang M."/>
            <person name="Yin C."/>
            <person name="Cornejo O.E."/>
            <person name="Hulbert S.H."/>
            <person name="Chen X."/>
        </authorList>
    </citation>
    <scope>NUCLEOTIDE SEQUENCE [LARGE SCALE GENOMIC DNA]</scope>
    <source>
        <strain evidence="2">93-210</strain>
    </source>
</reference>
<reference evidence="1 2" key="3">
    <citation type="journal article" date="2022" name="Microbiol. Spectr.">
        <title>Folding features and dynamics of 3D genome architecture in plant fungal pathogens.</title>
        <authorList>
            <person name="Xia C."/>
        </authorList>
    </citation>
    <scope>NUCLEOTIDE SEQUENCE [LARGE SCALE GENOMIC DNA]</scope>
    <source>
        <strain evidence="1 2">93-210</strain>
    </source>
</reference>
<evidence type="ECO:0000313" key="2">
    <source>
        <dbReference type="Proteomes" id="UP001060170"/>
    </source>
</evidence>
<name>A0ACC0EYI7_9BASI</name>
<dbReference type="Proteomes" id="UP001060170">
    <property type="component" value="Chromosome 1"/>
</dbReference>